<dbReference type="EMBL" id="JBHFPV010000001">
    <property type="protein sequence ID" value="MFH6602806.1"/>
    <property type="molecule type" value="Genomic_DNA"/>
</dbReference>
<dbReference type="Proteomes" id="UP001595191">
    <property type="component" value="Unassembled WGS sequence"/>
</dbReference>
<evidence type="ECO:0000313" key="2">
    <source>
        <dbReference type="Proteomes" id="UP001595191"/>
    </source>
</evidence>
<evidence type="ECO:0000313" key="1">
    <source>
        <dbReference type="EMBL" id="MFH6602806.1"/>
    </source>
</evidence>
<reference evidence="1" key="1">
    <citation type="submission" date="2024-09" db="EMBL/GenBank/DDBJ databases">
        <authorList>
            <person name="Liu J."/>
        </authorList>
    </citation>
    <scope>NUCLEOTIDE SEQUENCE</scope>
    <source>
        <strain evidence="1">NBU2967</strain>
    </source>
</reference>
<protein>
    <submittedName>
        <fullName evidence="1">Uncharacterized protein</fullName>
    </submittedName>
</protein>
<proteinExistence type="predicted"/>
<keyword evidence="2" id="KW-1185">Reference proteome</keyword>
<gene>
    <name evidence="1" type="ORF">ACEZ3G_04910</name>
</gene>
<name>A0ACC7LHW6_9FLAO</name>
<accession>A0ACC7LHW6</accession>
<organism evidence="1 2">
    <name type="scientific">Meishania litoralis</name>
    <dbReference type="NCBI Taxonomy" id="3434685"/>
    <lineage>
        <taxon>Bacteria</taxon>
        <taxon>Pseudomonadati</taxon>
        <taxon>Bacteroidota</taxon>
        <taxon>Flavobacteriia</taxon>
        <taxon>Flavobacteriales</taxon>
        <taxon>Flavobacteriaceae</taxon>
        <taxon>Meishania</taxon>
    </lineage>
</organism>
<comment type="caution">
    <text evidence="1">The sequence shown here is derived from an EMBL/GenBank/DDBJ whole genome shotgun (WGS) entry which is preliminary data.</text>
</comment>
<sequence>MMKYSRKPKQVSSTEEHSKSAKRGFYFASALFQSLTQGVKTYASETGARKDFLDENQYLFSGLMLVGMFAYLDSTLGKGWVDRHGGNHIRDLNCLRIVRNAYIHTNSNIEALESTNEDDINVVRLYIDDLSKGIVNDDKGNPFPQYLSISDDNVVVLNEKAFHILKVLITTISH</sequence>